<dbReference type="Proteomes" id="UP000326641">
    <property type="component" value="Unassembled WGS sequence"/>
</dbReference>
<keyword evidence="5" id="KW-0285">Flavoprotein</keyword>
<keyword evidence="8" id="KW-0274">FAD</keyword>
<dbReference type="GO" id="GO:0051539">
    <property type="term" value="F:4 iron, 4 sulfur cluster binding"/>
    <property type="evidence" value="ECO:0007669"/>
    <property type="project" value="UniProtKB-KW"/>
</dbReference>
<proteinExistence type="predicted"/>
<accession>A0A564WCF8</accession>
<dbReference type="Gene3D" id="1.10.15.40">
    <property type="entry name" value="Electron transport complex subunit B, putative Fe-S cluster"/>
    <property type="match status" value="1"/>
</dbReference>
<dbReference type="GO" id="GO:0019344">
    <property type="term" value="P:cysteine biosynthetic process"/>
    <property type="evidence" value="ECO:0007669"/>
    <property type="project" value="UniProtKB-KW"/>
</dbReference>
<keyword evidence="13" id="KW-0411">Iron-sulfur</keyword>
<dbReference type="PROSITE" id="PS51656">
    <property type="entry name" value="4FE4S"/>
    <property type="match status" value="1"/>
</dbReference>
<feature type="domain" description="FAD-binding FR-type" evidence="17">
    <location>
        <begin position="173"/>
        <end position="392"/>
    </location>
</feature>
<reference evidence="19" key="1">
    <citation type="submission" date="2018-11" db="EMBL/GenBank/DDBJ databases">
        <authorList>
            <person name="Onetto C."/>
        </authorList>
    </citation>
    <scope>NUCLEOTIDE SEQUENCE [LARGE SCALE GENOMIC DNA]</scope>
</reference>
<dbReference type="NCBIfam" id="NF004859">
    <property type="entry name" value="PRK06214.1"/>
    <property type="match status" value="1"/>
</dbReference>
<comment type="catalytic activity">
    <reaction evidence="15">
        <text>hydrogen sulfide + 3 NADP(+) + 3 H2O = sulfite + 3 NADPH + 4 H(+)</text>
        <dbReference type="Rhea" id="RHEA:13801"/>
        <dbReference type="ChEBI" id="CHEBI:15377"/>
        <dbReference type="ChEBI" id="CHEBI:15378"/>
        <dbReference type="ChEBI" id="CHEBI:17359"/>
        <dbReference type="ChEBI" id="CHEBI:29919"/>
        <dbReference type="ChEBI" id="CHEBI:57783"/>
        <dbReference type="ChEBI" id="CHEBI:58349"/>
        <dbReference type="EC" id="1.8.1.2"/>
    </reaction>
</comment>
<keyword evidence="10" id="KW-0249">Electron transport</keyword>
<dbReference type="InterPro" id="IPR001709">
    <property type="entry name" value="Flavoprot_Pyr_Nucl_cyt_Rdtase"/>
</dbReference>
<evidence type="ECO:0000256" key="6">
    <source>
        <dbReference type="ARBA" id="ARBA00022643"/>
    </source>
</evidence>
<dbReference type="InterPro" id="IPR023173">
    <property type="entry name" value="NADPH_Cyt_P450_Rdtase_alpha"/>
</dbReference>
<dbReference type="AlphaFoldDB" id="A0A564WCF8"/>
<evidence type="ECO:0000256" key="9">
    <source>
        <dbReference type="ARBA" id="ARBA00022857"/>
    </source>
</evidence>
<organism evidence="19 20">
    <name type="scientific">Candidatus Defluviicoccus seviourii</name>
    <dbReference type="NCBI Taxonomy" id="2565273"/>
    <lineage>
        <taxon>Bacteria</taxon>
        <taxon>Pseudomonadati</taxon>
        <taxon>Pseudomonadota</taxon>
        <taxon>Alphaproteobacteria</taxon>
        <taxon>Rhodospirillales</taxon>
        <taxon>Rhodospirillaceae</taxon>
        <taxon>Defluviicoccus</taxon>
    </lineage>
</organism>
<evidence type="ECO:0000256" key="7">
    <source>
        <dbReference type="ARBA" id="ARBA00022723"/>
    </source>
</evidence>
<dbReference type="GO" id="GO:0046872">
    <property type="term" value="F:metal ion binding"/>
    <property type="evidence" value="ECO:0007669"/>
    <property type="project" value="UniProtKB-KW"/>
</dbReference>
<evidence type="ECO:0000256" key="11">
    <source>
        <dbReference type="ARBA" id="ARBA00023002"/>
    </source>
</evidence>
<dbReference type="PROSITE" id="PS51384">
    <property type="entry name" value="FAD_FR"/>
    <property type="match status" value="1"/>
</dbReference>
<dbReference type="InterPro" id="IPR003097">
    <property type="entry name" value="CysJ-like_FAD-binding"/>
</dbReference>
<evidence type="ECO:0000256" key="12">
    <source>
        <dbReference type="ARBA" id="ARBA00023004"/>
    </source>
</evidence>
<keyword evidence="11" id="KW-0560">Oxidoreductase</keyword>
<evidence type="ECO:0000256" key="15">
    <source>
        <dbReference type="ARBA" id="ARBA00052219"/>
    </source>
</evidence>
<dbReference type="InterPro" id="IPR007202">
    <property type="entry name" value="4Fe-4S_dom"/>
</dbReference>
<dbReference type="InterPro" id="IPR039261">
    <property type="entry name" value="FNR_nucleotide-bd"/>
</dbReference>
<dbReference type="GO" id="GO:0004783">
    <property type="term" value="F:sulfite reductase (NADPH) activity"/>
    <property type="evidence" value="ECO:0007669"/>
    <property type="project" value="UniProtKB-EC"/>
</dbReference>
<keyword evidence="7" id="KW-0479">Metal-binding</keyword>
<evidence type="ECO:0000256" key="2">
    <source>
        <dbReference type="ARBA" id="ARBA00001974"/>
    </source>
</evidence>
<feature type="region of interest" description="Disordered" evidence="16">
    <location>
        <begin position="144"/>
        <end position="169"/>
    </location>
</feature>
<gene>
    <name evidence="19" type="ORF">DF3PA_100040</name>
</gene>
<evidence type="ECO:0000313" key="19">
    <source>
        <dbReference type="EMBL" id="VUX45192.1"/>
    </source>
</evidence>
<dbReference type="InterPro" id="IPR017927">
    <property type="entry name" value="FAD-bd_FR_type"/>
</dbReference>
<evidence type="ECO:0000256" key="13">
    <source>
        <dbReference type="ARBA" id="ARBA00023014"/>
    </source>
</evidence>
<dbReference type="Pfam" id="PF00667">
    <property type="entry name" value="FAD_binding_1"/>
    <property type="match status" value="1"/>
</dbReference>
<evidence type="ECO:0000256" key="8">
    <source>
        <dbReference type="ARBA" id="ARBA00022827"/>
    </source>
</evidence>
<comment type="cofactor">
    <cofactor evidence="2">
        <name>FAD</name>
        <dbReference type="ChEBI" id="CHEBI:57692"/>
    </cofactor>
</comment>
<evidence type="ECO:0000256" key="3">
    <source>
        <dbReference type="ARBA" id="ARBA00012604"/>
    </source>
</evidence>
<dbReference type="SUPFAM" id="SSF52343">
    <property type="entry name" value="Ferredoxin reductase-like, C-terminal NADP-linked domain"/>
    <property type="match status" value="1"/>
</dbReference>
<keyword evidence="20" id="KW-1185">Reference proteome</keyword>
<dbReference type="GO" id="GO:0005829">
    <property type="term" value="C:cytosol"/>
    <property type="evidence" value="ECO:0007669"/>
    <property type="project" value="TreeGrafter"/>
</dbReference>
<keyword evidence="10" id="KW-0813">Transport</keyword>
<evidence type="ECO:0000256" key="10">
    <source>
        <dbReference type="ARBA" id="ARBA00022982"/>
    </source>
</evidence>
<dbReference type="CDD" id="cd06199">
    <property type="entry name" value="SiR"/>
    <property type="match status" value="1"/>
</dbReference>
<keyword evidence="14" id="KW-0198">Cysteine biosynthesis</keyword>
<keyword evidence="12" id="KW-0408">Iron</keyword>
<keyword evidence="6" id="KW-0288">FMN</keyword>
<name>A0A564WCF8_9PROT</name>
<dbReference type="PRINTS" id="PR00371">
    <property type="entry name" value="FPNCR"/>
</dbReference>
<keyword evidence="4" id="KW-0004">4Fe-4S</keyword>
<dbReference type="EC" id="1.8.1.2" evidence="3"/>
<dbReference type="InterPro" id="IPR017938">
    <property type="entry name" value="Riboflavin_synthase-like_b-brl"/>
</dbReference>
<evidence type="ECO:0000313" key="20">
    <source>
        <dbReference type="Proteomes" id="UP000326641"/>
    </source>
</evidence>
<comment type="caution">
    <text evidence="19">The sequence shown here is derived from an EMBL/GenBank/DDBJ whole genome shotgun (WGS) entry which is preliminary data.</text>
</comment>
<dbReference type="FunFam" id="3.40.50.80:FF:000001">
    <property type="entry name" value="NADPH--cytochrome P450 reductase 1"/>
    <property type="match status" value="1"/>
</dbReference>
<evidence type="ECO:0000256" key="16">
    <source>
        <dbReference type="SAM" id="MobiDB-lite"/>
    </source>
</evidence>
<evidence type="ECO:0000259" key="17">
    <source>
        <dbReference type="PROSITE" id="PS51384"/>
    </source>
</evidence>
<dbReference type="EMBL" id="UXAT02000002">
    <property type="protein sequence ID" value="VUX45192.1"/>
    <property type="molecule type" value="Genomic_DNA"/>
</dbReference>
<evidence type="ECO:0000259" key="18">
    <source>
        <dbReference type="PROSITE" id="PS51656"/>
    </source>
</evidence>
<dbReference type="InterPro" id="IPR001433">
    <property type="entry name" value="OxRdtase_FAD/NAD-bd"/>
</dbReference>
<keyword evidence="9" id="KW-0521">NADP</keyword>
<evidence type="ECO:0000256" key="5">
    <source>
        <dbReference type="ARBA" id="ARBA00022630"/>
    </source>
</evidence>
<dbReference type="Gene3D" id="3.40.50.80">
    <property type="entry name" value="Nucleotide-binding domain of ferredoxin-NADP reductase (FNR) module"/>
    <property type="match status" value="1"/>
</dbReference>
<evidence type="ECO:0000256" key="4">
    <source>
        <dbReference type="ARBA" id="ARBA00022485"/>
    </source>
</evidence>
<sequence>MLAPLLPDNAPFTPEQRAWLNGFFAGLLSFDGPADLVTAATTQSVAAPAAAPDPLADGDDGAAPWHDQTIPMTERMTLAEGRPLRRRMMAAMAQQDCGQCGYNCEDYANALFLKKEERLNLCVPGGKPTARMLKSLHAEMEADAPAAPAATPPANGTAAAAKPTAVAPGRSREKPVLATFLGTRVLNKAGSEKETCHVEFDLAETGLDYQPGDSFGIVPRNDPELADAIIEHLGCAADAEIGDGNGHSRSLHDALIETLALWPAPDALFELLATLTSDAAERAKLSAMAEGTDTDGDLDSLDVLAALEKFPALKPTPKALVGALEPLQPRLYSISSSPRATPGKLHLTVDIVRWRSGARLRKGVASTYLADRLAPSDRVPVYIQASHGFTLPADPATPIIMVGPGTGVAPFRSFLHERRATGASGRAWLFFGHQRRDCDFFYEDELAELTAAGTLTRLSTAFSRDQEAKVYVQDRMVEEGAELYRWLEDGAWFYVCGDAKRMAPDVDRALHQVAAVHGGMTDEAARAYIAALTAAGRYRKDVY</sequence>
<dbReference type="Gene3D" id="2.40.30.10">
    <property type="entry name" value="Translation factors"/>
    <property type="match status" value="1"/>
</dbReference>
<keyword evidence="14" id="KW-0028">Amino-acid biosynthesis</keyword>
<feature type="domain" description="4Fe-4S" evidence="18">
    <location>
        <begin position="80"/>
        <end position="139"/>
    </location>
</feature>
<dbReference type="SUPFAM" id="SSF63380">
    <property type="entry name" value="Riboflavin synthase domain-like"/>
    <property type="match status" value="1"/>
</dbReference>
<comment type="cofactor">
    <cofactor evidence="1">
        <name>FMN</name>
        <dbReference type="ChEBI" id="CHEBI:58210"/>
    </cofactor>
</comment>
<dbReference type="Gene3D" id="1.20.990.10">
    <property type="entry name" value="NADPH-cytochrome p450 Reductase, Chain A, domain 3"/>
    <property type="match status" value="1"/>
</dbReference>
<dbReference type="GO" id="GO:0010181">
    <property type="term" value="F:FMN binding"/>
    <property type="evidence" value="ECO:0007669"/>
    <property type="project" value="TreeGrafter"/>
</dbReference>
<dbReference type="PANTHER" id="PTHR19384">
    <property type="entry name" value="NITRIC OXIDE SYNTHASE-RELATED"/>
    <property type="match status" value="1"/>
</dbReference>
<evidence type="ECO:0000256" key="1">
    <source>
        <dbReference type="ARBA" id="ARBA00001917"/>
    </source>
</evidence>
<feature type="compositionally biased region" description="Low complexity" evidence="16">
    <location>
        <begin position="144"/>
        <end position="168"/>
    </location>
</feature>
<evidence type="ECO:0000256" key="14">
    <source>
        <dbReference type="ARBA" id="ARBA00023192"/>
    </source>
</evidence>
<dbReference type="Pfam" id="PF00175">
    <property type="entry name" value="NAD_binding_1"/>
    <property type="match status" value="1"/>
</dbReference>
<protein>
    <recommendedName>
        <fullName evidence="3">assimilatory sulfite reductase (NADPH)</fullName>
        <ecNumber evidence="3">1.8.1.2</ecNumber>
    </recommendedName>
</protein>
<dbReference type="PANTHER" id="PTHR19384:SF128">
    <property type="entry name" value="NADPH OXIDOREDUCTASE A"/>
    <property type="match status" value="1"/>
</dbReference>
<dbReference type="GO" id="GO:0050660">
    <property type="term" value="F:flavin adenine dinucleotide binding"/>
    <property type="evidence" value="ECO:0007669"/>
    <property type="project" value="TreeGrafter"/>
</dbReference>